<dbReference type="GO" id="GO:0007095">
    <property type="term" value="P:mitotic G2 DNA damage checkpoint signaling"/>
    <property type="evidence" value="ECO:0007669"/>
    <property type="project" value="TreeGrafter"/>
</dbReference>
<feature type="compositionally biased region" description="Acidic residues" evidence="4">
    <location>
        <begin position="725"/>
        <end position="743"/>
    </location>
</feature>
<organism evidence="5 6">
    <name type="scientific">Strigamia maritima</name>
    <name type="common">European centipede</name>
    <name type="synonym">Geophilus maritimus</name>
    <dbReference type="NCBI Taxonomy" id="126957"/>
    <lineage>
        <taxon>Eukaryota</taxon>
        <taxon>Metazoa</taxon>
        <taxon>Ecdysozoa</taxon>
        <taxon>Arthropoda</taxon>
        <taxon>Myriapoda</taxon>
        <taxon>Chilopoda</taxon>
        <taxon>Pleurostigmophora</taxon>
        <taxon>Geophilomorpha</taxon>
        <taxon>Linotaeniidae</taxon>
        <taxon>Strigamia</taxon>
    </lineage>
</organism>
<feature type="region of interest" description="Disordered" evidence="4">
    <location>
        <begin position="1"/>
        <end position="34"/>
    </location>
</feature>
<evidence type="ECO:0000256" key="1">
    <source>
        <dbReference type="ARBA" id="ARBA00004123"/>
    </source>
</evidence>
<feature type="compositionally biased region" description="Basic and acidic residues" evidence="4">
    <location>
        <begin position="1"/>
        <end position="19"/>
    </location>
</feature>
<protein>
    <recommendedName>
        <fullName evidence="7">Claspin</fullName>
    </recommendedName>
</protein>
<dbReference type="InterPro" id="IPR024146">
    <property type="entry name" value="Claspin"/>
</dbReference>
<evidence type="ECO:0000256" key="4">
    <source>
        <dbReference type="SAM" id="MobiDB-lite"/>
    </source>
</evidence>
<proteinExistence type="predicted"/>
<dbReference type="GO" id="GO:0033314">
    <property type="term" value="P:mitotic DNA replication checkpoint signaling"/>
    <property type="evidence" value="ECO:0007669"/>
    <property type="project" value="TreeGrafter"/>
</dbReference>
<reference evidence="5" key="2">
    <citation type="submission" date="2015-02" db="UniProtKB">
        <authorList>
            <consortium name="EnsemblMetazoa"/>
        </authorList>
    </citation>
    <scope>IDENTIFICATION</scope>
</reference>
<dbReference type="PhylomeDB" id="T1JGC9"/>
<dbReference type="PANTHER" id="PTHR14396">
    <property type="entry name" value="CLASPIN"/>
    <property type="match status" value="1"/>
</dbReference>
<accession>T1JGC9</accession>
<feature type="region of interest" description="Disordered" evidence="4">
    <location>
        <begin position="47"/>
        <end position="129"/>
    </location>
</feature>
<keyword evidence="3" id="KW-0539">Nucleus</keyword>
<dbReference type="GO" id="GO:0010997">
    <property type="term" value="F:anaphase-promoting complex binding"/>
    <property type="evidence" value="ECO:0007669"/>
    <property type="project" value="TreeGrafter"/>
</dbReference>
<sequence length="1025" mass="117458">MGELTIDAHEDSDNPKDESCVTENASLDSDEEGNICNFRKISSKRKSHIILDDSDDDEDENRETSSEITQIAEEKESRQSDVNDGSNIPTDPKPISINKFFQESDLFDAEESDEEDTKPDCKQENLYETDDVNVNRKQKTVKNHVKTIKSIRKEKDDVLNIHSESQRIIRQSVVSIPYHKPEQKPLEYFLNRNKHTVPTKIEIKPLPVPENDTPMVENDNQMDIDSDSQDLPDPFAIKDETTTQIEPETGKIEEIQTTEPTTDHSDIEKDPSVHVTTPTKQKSAKSSALTPSMAVLRLLKCDTWTPRLSGAPLNLGCNYVEQNEFFQRFADHTLKLKKKVEKEKIIDEDDVEKKVVAFSETPGAQLLSLKERLRAKMAAKREIERQKRIELHEMDNEEGFDSAGENEAEMEEEEEAELTDQTDTDEEEEEEEEDEVSFREKKRSRNVFIDDEAEDEEEIDENDDLDDENGNILENSTFFNRKSLVESENDEEEIDASGNISISGLNDSKNRTHESIIDTQNQIFEEMDDNPLDTSNVSVESGLPTMMTPGQRCMRSQSVEQSPRITPADYNLHLRFTQFVNTQQVEKSEPVAGLMDDLVGLCSGQFESVGLKSPSKIRRNLMKSEQRTQNMDDLVGLCSGKFESGCLKSPSKIRRNLMSSEDKSRNFDDLVELCSGKFDSPENEAESEDFQVFVDFQPKNDEIDSDEDETDQIVTRKRKIVFESSDSEEELPENIGEEAVYDEDEEIVSENVKRKRRIAEFFEDEAELSGSEASSDEEEMPEDDILQEELGDLDECLPNQDALRDQVGRAHFKAMDDEDAREVRLLKEMYLQDGDLHTDGKGRERKFRWRDIYNDSQDGMEIHSDEENADDEQEQEDLKRKIEKLEREKWIKEQAMNGGDEEPEVEVLNVRSKAHSSEVSVAEKSSVPCNFLSPKSPTKLKFRRGSFFNKAQLNSNKVKDSTKMSETNAMGVKNSRKFVFIAVSPPKEPIQEVKEVISGRKRPKLERKNLNTQFNDNEKSVFKFL</sequence>
<dbReference type="HOGENOM" id="CLU_266503_0_0_1"/>
<feature type="compositionally biased region" description="Basic and acidic residues" evidence="4">
    <location>
        <begin position="261"/>
        <end position="272"/>
    </location>
</feature>
<evidence type="ECO:0000313" key="5">
    <source>
        <dbReference type="EnsemblMetazoa" id="SMAR012901-PA"/>
    </source>
</evidence>
<reference evidence="6" key="1">
    <citation type="submission" date="2011-05" db="EMBL/GenBank/DDBJ databases">
        <authorList>
            <person name="Richards S.R."/>
            <person name="Qu J."/>
            <person name="Jiang H."/>
            <person name="Jhangiani S.N."/>
            <person name="Agravi P."/>
            <person name="Goodspeed R."/>
            <person name="Gross S."/>
            <person name="Mandapat C."/>
            <person name="Jackson L."/>
            <person name="Mathew T."/>
            <person name="Pu L."/>
            <person name="Thornton R."/>
            <person name="Saada N."/>
            <person name="Wilczek-Boney K.B."/>
            <person name="Lee S."/>
            <person name="Kovar C."/>
            <person name="Wu Y."/>
            <person name="Scherer S.E."/>
            <person name="Worley K.C."/>
            <person name="Muzny D.M."/>
            <person name="Gibbs R."/>
        </authorList>
    </citation>
    <scope>NUCLEOTIDE SEQUENCE</scope>
    <source>
        <strain evidence="6">Brora</strain>
    </source>
</reference>
<feature type="compositionally biased region" description="Basic and acidic residues" evidence="4">
    <location>
        <begin position="72"/>
        <end position="81"/>
    </location>
</feature>
<evidence type="ECO:0008006" key="7">
    <source>
        <dbReference type="Google" id="ProtNLM"/>
    </source>
</evidence>
<feature type="compositionally biased region" description="Acidic residues" evidence="4">
    <location>
        <begin position="52"/>
        <end position="61"/>
    </location>
</feature>
<comment type="subcellular location">
    <subcellularLocation>
        <location evidence="1">Nucleus</location>
    </subcellularLocation>
</comment>
<dbReference type="eggNOG" id="KOG4156">
    <property type="taxonomic scope" value="Eukaryota"/>
</dbReference>
<feature type="region of interest" description="Disordered" evidence="4">
    <location>
        <begin position="387"/>
        <end position="474"/>
    </location>
</feature>
<feature type="compositionally biased region" description="Acidic residues" evidence="4">
    <location>
        <begin position="105"/>
        <end position="117"/>
    </location>
</feature>
<feature type="region of interest" description="Disordered" evidence="4">
    <location>
        <begin position="764"/>
        <end position="783"/>
    </location>
</feature>
<dbReference type="STRING" id="126957.T1JGC9"/>
<dbReference type="AlphaFoldDB" id="T1JGC9"/>
<feature type="compositionally biased region" description="Acidic residues" evidence="4">
    <location>
        <begin position="395"/>
        <end position="435"/>
    </location>
</feature>
<evidence type="ECO:0000256" key="3">
    <source>
        <dbReference type="ARBA" id="ARBA00023242"/>
    </source>
</evidence>
<dbReference type="EnsemblMetazoa" id="SMAR012901-RA">
    <property type="protein sequence ID" value="SMAR012901-PA"/>
    <property type="gene ID" value="SMAR012901"/>
</dbReference>
<evidence type="ECO:0000313" key="6">
    <source>
        <dbReference type="Proteomes" id="UP000014500"/>
    </source>
</evidence>
<feature type="compositionally biased region" description="Acidic residues" evidence="4">
    <location>
        <begin position="774"/>
        <end position="783"/>
    </location>
</feature>
<dbReference type="PANTHER" id="PTHR14396:SF10">
    <property type="entry name" value="CLASPIN"/>
    <property type="match status" value="1"/>
</dbReference>
<keyword evidence="6" id="KW-1185">Reference proteome</keyword>
<feature type="region of interest" description="Disordered" evidence="4">
    <location>
        <begin position="856"/>
        <end position="878"/>
    </location>
</feature>
<feature type="region of interest" description="Disordered" evidence="4">
    <location>
        <begin position="248"/>
        <end position="286"/>
    </location>
</feature>
<evidence type="ECO:0000256" key="2">
    <source>
        <dbReference type="ARBA" id="ARBA00022553"/>
    </source>
</evidence>
<feature type="compositionally biased region" description="Acidic residues" evidence="4">
    <location>
        <begin position="449"/>
        <end position="469"/>
    </location>
</feature>
<keyword evidence="2" id="KW-0597">Phosphoprotein</keyword>
<dbReference type="GO" id="GO:0005634">
    <property type="term" value="C:nucleus"/>
    <property type="evidence" value="ECO:0007669"/>
    <property type="project" value="UniProtKB-SubCell"/>
</dbReference>
<feature type="region of interest" description="Disordered" evidence="4">
    <location>
        <begin position="724"/>
        <end position="743"/>
    </location>
</feature>
<dbReference type="EMBL" id="JH432201">
    <property type="status" value="NOT_ANNOTATED_CDS"/>
    <property type="molecule type" value="Genomic_DNA"/>
</dbReference>
<name>T1JGC9_STRMM</name>
<feature type="compositionally biased region" description="Polar residues" evidence="4">
    <location>
        <begin position="274"/>
        <end position="286"/>
    </location>
</feature>
<dbReference type="OMA" id="SEDCAKP"/>
<dbReference type="Proteomes" id="UP000014500">
    <property type="component" value="Unassembled WGS sequence"/>
</dbReference>